<dbReference type="Proteomes" id="UP001172386">
    <property type="component" value="Unassembled WGS sequence"/>
</dbReference>
<reference evidence="1" key="1">
    <citation type="submission" date="2022-10" db="EMBL/GenBank/DDBJ databases">
        <title>Culturing micro-colonial fungi from biological soil crusts in the Mojave desert and describing Neophaeococcomyces mojavensis, and introducing the new genera and species Taxawa tesnikishii.</title>
        <authorList>
            <person name="Kurbessoian T."/>
            <person name="Stajich J.E."/>
        </authorList>
    </citation>
    <scope>NUCLEOTIDE SEQUENCE</scope>
    <source>
        <strain evidence="1">JES_112</strain>
    </source>
</reference>
<name>A0ACC3AB48_9EURO</name>
<comment type="caution">
    <text evidence="1">The sequence shown here is derived from an EMBL/GenBank/DDBJ whole genome shotgun (WGS) entry which is preliminary data.</text>
</comment>
<evidence type="ECO:0000313" key="1">
    <source>
        <dbReference type="EMBL" id="KAJ9658243.1"/>
    </source>
</evidence>
<protein>
    <submittedName>
        <fullName evidence="1">Uncharacterized protein</fullName>
    </submittedName>
</protein>
<evidence type="ECO:0000313" key="2">
    <source>
        <dbReference type="Proteomes" id="UP001172386"/>
    </source>
</evidence>
<proteinExistence type="predicted"/>
<dbReference type="EMBL" id="JAPDRQ010000053">
    <property type="protein sequence ID" value="KAJ9658243.1"/>
    <property type="molecule type" value="Genomic_DNA"/>
</dbReference>
<accession>A0ACC3AB48</accession>
<organism evidence="1 2">
    <name type="scientific">Neophaeococcomyces mojaviensis</name>
    <dbReference type="NCBI Taxonomy" id="3383035"/>
    <lineage>
        <taxon>Eukaryota</taxon>
        <taxon>Fungi</taxon>
        <taxon>Dikarya</taxon>
        <taxon>Ascomycota</taxon>
        <taxon>Pezizomycotina</taxon>
        <taxon>Eurotiomycetes</taxon>
        <taxon>Chaetothyriomycetidae</taxon>
        <taxon>Chaetothyriales</taxon>
        <taxon>Chaetothyriales incertae sedis</taxon>
        <taxon>Neophaeococcomyces</taxon>
    </lineage>
</organism>
<gene>
    <name evidence="1" type="ORF">H2198_003816</name>
</gene>
<keyword evidence="2" id="KW-1185">Reference proteome</keyword>
<sequence>MVRDFTPRVSEAAESFHRILNEAITSKDFLGLSYVVVNRKGDIIYSGAHGKQSFAEDSEPMTIETAGLIASMTKLMTSLAAMQVVEKGLIGLDDDLGTLIPDLRDKEILTAFDEATNTSTYQKSHNKITLRKLAFDLCYLSQAPVGCMVLVLTGAGHVVEVLTGQTLEEYMQENIWSVVGMPNTTFHPEHRQNFPLLEMGFRLNNADKSLTYGQNPWPIPAKCDMGGAGIYSTAEDYAKMLATLLSNDGRLLKRETLEAFVRPQLSGDSLDSLNEMRRRGAIQIDIPQGIKVNHALGGLLVSEDIPGRRKSGSMCWDGMTNSNWVSPKNDGLY</sequence>